<dbReference type="Gene3D" id="2.120.10.30">
    <property type="entry name" value="TolB, C-terminal domain"/>
    <property type="match status" value="1"/>
</dbReference>
<dbReference type="EMBL" id="HBIO01012659">
    <property type="protein sequence ID" value="CAE0464996.1"/>
    <property type="molecule type" value="Transcribed_RNA"/>
</dbReference>
<evidence type="ECO:0000256" key="3">
    <source>
        <dbReference type="ARBA" id="ARBA00023180"/>
    </source>
</evidence>
<dbReference type="GO" id="GO:0016787">
    <property type="term" value="F:hydrolase activity"/>
    <property type="evidence" value="ECO:0007669"/>
    <property type="project" value="TreeGrafter"/>
</dbReference>
<dbReference type="PANTHER" id="PTHR10426">
    <property type="entry name" value="STRICTOSIDINE SYNTHASE-RELATED"/>
    <property type="match status" value="1"/>
</dbReference>
<organism evidence="6">
    <name type="scientific">Chaetoceros debilis</name>
    <dbReference type="NCBI Taxonomy" id="122233"/>
    <lineage>
        <taxon>Eukaryota</taxon>
        <taxon>Sar</taxon>
        <taxon>Stramenopiles</taxon>
        <taxon>Ochrophyta</taxon>
        <taxon>Bacillariophyta</taxon>
        <taxon>Coscinodiscophyceae</taxon>
        <taxon>Chaetocerotophycidae</taxon>
        <taxon>Chaetocerotales</taxon>
        <taxon>Chaetocerotaceae</taxon>
        <taxon>Chaetoceros</taxon>
    </lineage>
</organism>
<dbReference type="InterPro" id="IPR011042">
    <property type="entry name" value="6-blade_b-propeller_TolB-like"/>
</dbReference>
<dbReference type="SUPFAM" id="SSF63829">
    <property type="entry name" value="Calcium-dependent phosphotriesterase"/>
    <property type="match status" value="1"/>
</dbReference>
<feature type="compositionally biased region" description="Polar residues" evidence="4">
    <location>
        <begin position="173"/>
        <end position="193"/>
    </location>
</feature>
<sequence>MSSSKFKLIPTAITMAAVAVVFTGVVLKHTTSSSGSGIMLAEFTSKDEQAKFLPINPENETLRSPKLTKIYERESSHKRLLKGPETPIVDPDTGILYVLTEEANLVSLTDFQPIPIQKPQSSTAKASHVSAKATLIADLGIGRPLGAAFAKDKDNKTIIYVADTLAGLLRVSNLNSNNDGPDATSTTRPTSNKPKVELVASSFQETNGINGQTTTTTSRRILYANDVDVGPITGHVYFSDASDIAPERTPVDGEGFSSWDTMTAYKRDLLRARPTGRLLRYKPETNEVDVLLDGLWFANGVAVDRNEDYVIVTETSKLREIQYNLNLNDDDDEYKNDDLTKILVDSLPGFPDGLTCDRDSGEKDQMCYAAMPSPKIPLINILNAVPASISMFLRTLLLQLPASAFGAIKPVNYGGVAKIRTRSGDVSILQDPKGEEIGLITGLTVFDKKLYMGSLVNDFVGVYDLS</sequence>
<dbReference type="InterPro" id="IPR018119">
    <property type="entry name" value="Strictosidine_synth_cons-reg"/>
</dbReference>
<keyword evidence="3" id="KW-0325">Glycoprotein</keyword>
<evidence type="ECO:0000256" key="2">
    <source>
        <dbReference type="ARBA" id="ARBA00022553"/>
    </source>
</evidence>
<protein>
    <recommendedName>
        <fullName evidence="5">Strictosidine synthase conserved region domain-containing protein</fullName>
    </recommendedName>
</protein>
<evidence type="ECO:0000256" key="4">
    <source>
        <dbReference type="SAM" id="MobiDB-lite"/>
    </source>
</evidence>
<evidence type="ECO:0000313" key="6">
    <source>
        <dbReference type="EMBL" id="CAE0464996.1"/>
    </source>
</evidence>
<dbReference type="AlphaFoldDB" id="A0A7S3Q418"/>
<evidence type="ECO:0000256" key="1">
    <source>
        <dbReference type="ARBA" id="ARBA00009191"/>
    </source>
</evidence>
<proteinExistence type="inferred from homology"/>
<gene>
    <name evidence="6" type="ORF">CDEB00056_LOCUS9837</name>
</gene>
<keyword evidence="2" id="KW-0597">Phosphoprotein</keyword>
<dbReference type="PANTHER" id="PTHR10426:SF88">
    <property type="entry name" value="ADIPOCYTE PLASMA MEMBRANE-ASSOCIATED PROTEIN HEMOMUCIN-RELATED"/>
    <property type="match status" value="1"/>
</dbReference>
<dbReference type="GO" id="GO:0012505">
    <property type="term" value="C:endomembrane system"/>
    <property type="evidence" value="ECO:0007669"/>
    <property type="project" value="TreeGrafter"/>
</dbReference>
<dbReference type="Pfam" id="PF03088">
    <property type="entry name" value="Str_synth"/>
    <property type="match status" value="1"/>
</dbReference>
<accession>A0A7S3Q418</accession>
<feature type="region of interest" description="Disordered" evidence="4">
    <location>
        <begin position="173"/>
        <end position="194"/>
    </location>
</feature>
<reference evidence="6" key="1">
    <citation type="submission" date="2021-01" db="EMBL/GenBank/DDBJ databases">
        <authorList>
            <person name="Corre E."/>
            <person name="Pelletier E."/>
            <person name="Niang G."/>
            <person name="Scheremetjew M."/>
            <person name="Finn R."/>
            <person name="Kale V."/>
            <person name="Holt S."/>
            <person name="Cochrane G."/>
            <person name="Meng A."/>
            <person name="Brown T."/>
            <person name="Cohen L."/>
        </authorList>
    </citation>
    <scope>NUCLEOTIDE SEQUENCE</scope>
    <source>
        <strain evidence="6">MM31A-1</strain>
    </source>
</reference>
<feature type="domain" description="Strictosidine synthase conserved region" evidence="5">
    <location>
        <begin position="225"/>
        <end position="324"/>
    </location>
</feature>
<evidence type="ECO:0000259" key="5">
    <source>
        <dbReference type="Pfam" id="PF03088"/>
    </source>
</evidence>
<name>A0A7S3Q418_9STRA</name>
<comment type="similarity">
    <text evidence="1">Belongs to the strictosidine synthase family.</text>
</comment>